<evidence type="ECO:0000256" key="3">
    <source>
        <dbReference type="ARBA" id="ARBA00022723"/>
    </source>
</evidence>
<feature type="domain" description="Calcineurin-like phosphoesterase" evidence="7">
    <location>
        <begin position="6"/>
        <end position="197"/>
    </location>
</feature>
<keyword evidence="2" id="KW-0997">Cell inner membrane</keyword>
<keyword evidence="3" id="KW-0479">Metal-binding</keyword>
<dbReference type="Gene3D" id="3.60.21.10">
    <property type="match status" value="1"/>
</dbReference>
<evidence type="ECO:0000313" key="8">
    <source>
        <dbReference type="EMBL" id="HEA87789.1"/>
    </source>
</evidence>
<dbReference type="PANTHER" id="PTHR34990">
    <property type="entry name" value="UDP-2,3-DIACYLGLUCOSAMINE HYDROLASE-RELATED"/>
    <property type="match status" value="1"/>
</dbReference>
<evidence type="ECO:0000313" key="9">
    <source>
        <dbReference type="EMBL" id="HFJ53627.1"/>
    </source>
</evidence>
<keyword evidence="1" id="KW-1003">Cell membrane</keyword>
<dbReference type="SUPFAM" id="SSF56300">
    <property type="entry name" value="Metallo-dependent phosphatases"/>
    <property type="match status" value="1"/>
</dbReference>
<evidence type="ECO:0000256" key="2">
    <source>
        <dbReference type="ARBA" id="ARBA00022519"/>
    </source>
</evidence>
<accession>A0A7C1SS34</accession>
<organism evidence="8">
    <name type="scientific">candidate division WOR-3 bacterium</name>
    <dbReference type="NCBI Taxonomy" id="2052148"/>
    <lineage>
        <taxon>Bacteria</taxon>
        <taxon>Bacteria division WOR-3</taxon>
    </lineage>
</organism>
<evidence type="ECO:0000256" key="6">
    <source>
        <dbReference type="ARBA" id="ARBA00023211"/>
    </source>
</evidence>
<dbReference type="AlphaFoldDB" id="A0A7C1SS34"/>
<evidence type="ECO:0000259" key="7">
    <source>
        <dbReference type="Pfam" id="PF00149"/>
    </source>
</evidence>
<protein>
    <submittedName>
        <fullName evidence="8">UDP-2,3-diacylglucosamine diphosphatase</fullName>
    </submittedName>
</protein>
<dbReference type="GO" id="GO:0016020">
    <property type="term" value="C:membrane"/>
    <property type="evidence" value="ECO:0007669"/>
    <property type="project" value="GOC"/>
</dbReference>
<dbReference type="EMBL" id="DSTU01000004">
    <property type="protein sequence ID" value="HFJ53627.1"/>
    <property type="molecule type" value="Genomic_DNA"/>
</dbReference>
<reference evidence="8" key="1">
    <citation type="journal article" date="2020" name="mSystems">
        <title>Genome- and Community-Level Interaction Insights into Carbon Utilization and Element Cycling Functions of Hydrothermarchaeota in Hydrothermal Sediment.</title>
        <authorList>
            <person name="Zhou Z."/>
            <person name="Liu Y."/>
            <person name="Xu W."/>
            <person name="Pan J."/>
            <person name="Luo Z.H."/>
            <person name="Li M."/>
        </authorList>
    </citation>
    <scope>NUCLEOTIDE SEQUENCE [LARGE SCALE GENOMIC DNA]</scope>
    <source>
        <strain evidence="8">SpSt-265</strain>
        <strain evidence="9">SpSt-465</strain>
    </source>
</reference>
<dbReference type="PANTHER" id="PTHR34990:SF1">
    <property type="entry name" value="UDP-2,3-DIACYLGLUCOSAMINE HYDROLASE"/>
    <property type="match status" value="1"/>
</dbReference>
<dbReference type="GO" id="GO:0008758">
    <property type="term" value="F:UDP-2,3-diacylglucosamine hydrolase activity"/>
    <property type="evidence" value="ECO:0007669"/>
    <property type="project" value="TreeGrafter"/>
</dbReference>
<proteinExistence type="predicted"/>
<dbReference type="InterPro" id="IPR043461">
    <property type="entry name" value="LpxH-like"/>
</dbReference>
<name>A0A7C1SS34_UNCW3</name>
<evidence type="ECO:0000256" key="4">
    <source>
        <dbReference type="ARBA" id="ARBA00022801"/>
    </source>
</evidence>
<keyword evidence="6" id="KW-0464">Manganese</keyword>
<sequence length="232" mass="26568">MSGHYFISDAHVGSRQPEAERRLAEFLASLRGRAAGLYILGDLFEFWFEYQRVIPKSGLRVLALLAELRSSGTRVFLLRGNHDVWFRGFLQQELGLEGFRDEMSIEIEGRRVFVTHGDVLDRNFIPRVFRCLMRSRINGALFSLLHPDIGIGLARYIARRSREQGAKPALVTALREFARCKIADGYQVVIMGHSHIPERVEYPGGVYLNVGDWLRNFTYGLLENGTVRLERL</sequence>
<dbReference type="InterPro" id="IPR029052">
    <property type="entry name" value="Metallo-depent_PP-like"/>
</dbReference>
<keyword evidence="5" id="KW-0472">Membrane</keyword>
<dbReference type="Pfam" id="PF00149">
    <property type="entry name" value="Metallophos"/>
    <property type="match status" value="1"/>
</dbReference>
<dbReference type="EMBL" id="DSLG01000008">
    <property type="protein sequence ID" value="HEA87789.1"/>
    <property type="molecule type" value="Genomic_DNA"/>
</dbReference>
<evidence type="ECO:0000256" key="5">
    <source>
        <dbReference type="ARBA" id="ARBA00023136"/>
    </source>
</evidence>
<dbReference type="GO" id="GO:0009245">
    <property type="term" value="P:lipid A biosynthetic process"/>
    <property type="evidence" value="ECO:0007669"/>
    <property type="project" value="TreeGrafter"/>
</dbReference>
<dbReference type="CDD" id="cd07398">
    <property type="entry name" value="MPP_YbbF-LpxH"/>
    <property type="match status" value="1"/>
</dbReference>
<keyword evidence="4" id="KW-0378">Hydrolase</keyword>
<dbReference type="InterPro" id="IPR004843">
    <property type="entry name" value="Calcineurin-like_PHP"/>
</dbReference>
<gene>
    <name evidence="8" type="ORF">ENP94_07280</name>
    <name evidence="9" type="ORF">ENS16_02925</name>
</gene>
<comment type="caution">
    <text evidence="8">The sequence shown here is derived from an EMBL/GenBank/DDBJ whole genome shotgun (WGS) entry which is preliminary data.</text>
</comment>
<evidence type="ECO:0000256" key="1">
    <source>
        <dbReference type="ARBA" id="ARBA00022475"/>
    </source>
</evidence>